<proteinExistence type="predicted"/>
<protein>
    <submittedName>
        <fullName evidence="1">Uncharacterized protein</fullName>
    </submittedName>
</protein>
<keyword evidence="2" id="KW-1185">Reference proteome</keyword>
<evidence type="ECO:0000313" key="2">
    <source>
        <dbReference type="Proteomes" id="UP001497516"/>
    </source>
</evidence>
<dbReference type="Proteomes" id="UP001497516">
    <property type="component" value="Chromosome 4"/>
</dbReference>
<accession>A0AAV2EC53</accession>
<organism evidence="1 2">
    <name type="scientific">Linum trigynum</name>
    <dbReference type="NCBI Taxonomy" id="586398"/>
    <lineage>
        <taxon>Eukaryota</taxon>
        <taxon>Viridiplantae</taxon>
        <taxon>Streptophyta</taxon>
        <taxon>Embryophyta</taxon>
        <taxon>Tracheophyta</taxon>
        <taxon>Spermatophyta</taxon>
        <taxon>Magnoliopsida</taxon>
        <taxon>eudicotyledons</taxon>
        <taxon>Gunneridae</taxon>
        <taxon>Pentapetalae</taxon>
        <taxon>rosids</taxon>
        <taxon>fabids</taxon>
        <taxon>Malpighiales</taxon>
        <taxon>Linaceae</taxon>
        <taxon>Linum</taxon>
    </lineage>
</organism>
<dbReference type="EMBL" id="OZ034817">
    <property type="protein sequence ID" value="CAL1383556.1"/>
    <property type="molecule type" value="Genomic_DNA"/>
</dbReference>
<sequence>MLLFKLGVYNLYSPVCGRVKRSVDDEDEDAPELVADHGKDVANLEGRMTKAEKNDDDVVIDKKRSNAPFCMQRQPSNFTV</sequence>
<dbReference type="AlphaFoldDB" id="A0AAV2EC53"/>
<reference evidence="1 2" key="1">
    <citation type="submission" date="2024-04" db="EMBL/GenBank/DDBJ databases">
        <authorList>
            <person name="Fracassetti M."/>
        </authorList>
    </citation>
    <scope>NUCLEOTIDE SEQUENCE [LARGE SCALE GENOMIC DNA]</scope>
</reference>
<gene>
    <name evidence="1" type="ORF">LTRI10_LOCUS24822</name>
</gene>
<evidence type="ECO:0000313" key="1">
    <source>
        <dbReference type="EMBL" id="CAL1383556.1"/>
    </source>
</evidence>
<name>A0AAV2EC53_9ROSI</name>